<feature type="region of interest" description="Disordered" evidence="1">
    <location>
        <begin position="1"/>
        <end position="30"/>
    </location>
</feature>
<accession>A0AA36G6C7</accession>
<feature type="compositionally biased region" description="Basic and acidic residues" evidence="1">
    <location>
        <begin position="1"/>
        <end position="16"/>
    </location>
</feature>
<dbReference type="AlphaFoldDB" id="A0AA36G6C7"/>
<organism evidence="2 3">
    <name type="scientific">Mesorhabditis spiculigera</name>
    <dbReference type="NCBI Taxonomy" id="96644"/>
    <lineage>
        <taxon>Eukaryota</taxon>
        <taxon>Metazoa</taxon>
        <taxon>Ecdysozoa</taxon>
        <taxon>Nematoda</taxon>
        <taxon>Chromadorea</taxon>
        <taxon>Rhabditida</taxon>
        <taxon>Rhabditina</taxon>
        <taxon>Rhabditomorpha</taxon>
        <taxon>Rhabditoidea</taxon>
        <taxon>Rhabditidae</taxon>
        <taxon>Mesorhabditinae</taxon>
        <taxon>Mesorhabditis</taxon>
    </lineage>
</organism>
<evidence type="ECO:0000313" key="2">
    <source>
        <dbReference type="EMBL" id="CAJ0580999.1"/>
    </source>
</evidence>
<name>A0AA36G6C7_9BILA</name>
<sequence length="65" mass="7294">MPDDRPNASKALEKAKAIKNPPPPPPKVGWAVPDTPKFRAPMDYDPLKERGGITEQRFFIQRALP</sequence>
<reference evidence="2" key="1">
    <citation type="submission" date="2023-06" db="EMBL/GenBank/DDBJ databases">
        <authorList>
            <person name="Delattre M."/>
        </authorList>
    </citation>
    <scope>NUCLEOTIDE SEQUENCE</scope>
    <source>
        <strain evidence="2">AF72</strain>
    </source>
</reference>
<comment type="caution">
    <text evidence="2">The sequence shown here is derived from an EMBL/GenBank/DDBJ whole genome shotgun (WGS) entry which is preliminary data.</text>
</comment>
<evidence type="ECO:0000256" key="1">
    <source>
        <dbReference type="SAM" id="MobiDB-lite"/>
    </source>
</evidence>
<proteinExistence type="predicted"/>
<dbReference type="Proteomes" id="UP001177023">
    <property type="component" value="Unassembled WGS sequence"/>
</dbReference>
<dbReference type="EMBL" id="CATQJA010002662">
    <property type="protein sequence ID" value="CAJ0580999.1"/>
    <property type="molecule type" value="Genomic_DNA"/>
</dbReference>
<gene>
    <name evidence="2" type="ORF">MSPICULIGERA_LOCUS19168</name>
</gene>
<protein>
    <submittedName>
        <fullName evidence="2">Uncharacterized protein</fullName>
    </submittedName>
</protein>
<keyword evidence="3" id="KW-1185">Reference proteome</keyword>
<feature type="non-terminal residue" evidence="2">
    <location>
        <position position="65"/>
    </location>
</feature>
<evidence type="ECO:0000313" key="3">
    <source>
        <dbReference type="Proteomes" id="UP001177023"/>
    </source>
</evidence>